<sequence>MNILFNIAQRFTEPMITINASEKTPDLVTLAVSIDRLVNQTTLIGYQQEQRIVVPLYRVIRFYTQSRVVMCETADGVYRMRERLYELRDRLSGVSFIAISSSEIVSKTAIESFSLTKQGSYQIHLITGDATYTSRRYMKNIREAFLK</sequence>
<dbReference type="InterPro" id="IPR007492">
    <property type="entry name" value="LytTR_DNA-bd_dom"/>
</dbReference>
<dbReference type="SMART" id="SM00850">
    <property type="entry name" value="LytTR"/>
    <property type="match status" value="1"/>
</dbReference>
<evidence type="ECO:0000256" key="2">
    <source>
        <dbReference type="ARBA" id="ARBA00023015"/>
    </source>
</evidence>
<dbReference type="OrthoDB" id="2295854at2"/>
<evidence type="ECO:0000259" key="5">
    <source>
        <dbReference type="PROSITE" id="PS50930"/>
    </source>
</evidence>
<dbReference type="EMBL" id="AYZM01000148">
    <property type="protein sequence ID" value="KRN18542.1"/>
    <property type="molecule type" value="Genomic_DNA"/>
</dbReference>
<proteinExistence type="predicted"/>
<protein>
    <recommendedName>
        <fullName evidence="5">HTH LytTR-type domain-containing protein</fullName>
    </recommendedName>
</protein>
<dbReference type="RefSeq" id="WP_054733029.1">
    <property type="nucleotide sequence ID" value="NZ_AYZM01000148.1"/>
</dbReference>
<keyword evidence="3" id="KW-0238">DNA-binding</keyword>
<dbReference type="Gene3D" id="2.40.50.1020">
    <property type="entry name" value="LytTr DNA-binding domain"/>
    <property type="match status" value="1"/>
</dbReference>
<dbReference type="GO" id="GO:0003677">
    <property type="term" value="F:DNA binding"/>
    <property type="evidence" value="ECO:0007669"/>
    <property type="project" value="UniProtKB-KW"/>
</dbReference>
<keyword evidence="2" id="KW-0805">Transcription regulation</keyword>
<dbReference type="PANTHER" id="PTHR37299">
    <property type="entry name" value="TRANSCRIPTIONAL REGULATOR-RELATED"/>
    <property type="match status" value="1"/>
</dbReference>
<accession>A0A0R2EQF8</accession>
<dbReference type="PROSITE" id="PS50930">
    <property type="entry name" value="HTH_LYTTR"/>
    <property type="match status" value="1"/>
</dbReference>
<dbReference type="PANTHER" id="PTHR37299:SF2">
    <property type="entry name" value="HTH LYTTR-TYPE DOMAIN-CONTAINING PROTEIN"/>
    <property type="match status" value="1"/>
</dbReference>
<dbReference type="STRING" id="1423804.FD14_GL001865"/>
<gene>
    <name evidence="6" type="ORF">FD14_GL001865</name>
</gene>
<name>A0A0R2EQF8_9LACO</name>
<keyword evidence="7" id="KW-1185">Reference proteome</keyword>
<evidence type="ECO:0000256" key="4">
    <source>
        <dbReference type="ARBA" id="ARBA00023163"/>
    </source>
</evidence>
<keyword evidence="1" id="KW-0963">Cytoplasm</keyword>
<evidence type="ECO:0000256" key="1">
    <source>
        <dbReference type="ARBA" id="ARBA00022490"/>
    </source>
</evidence>
<dbReference type="InterPro" id="IPR046947">
    <property type="entry name" value="LytR-like"/>
</dbReference>
<dbReference type="GO" id="GO:0000156">
    <property type="term" value="F:phosphorelay response regulator activity"/>
    <property type="evidence" value="ECO:0007669"/>
    <property type="project" value="InterPro"/>
</dbReference>
<evidence type="ECO:0000256" key="3">
    <source>
        <dbReference type="ARBA" id="ARBA00023125"/>
    </source>
</evidence>
<feature type="domain" description="HTH LytTR-type" evidence="5">
    <location>
        <begin position="43"/>
        <end position="147"/>
    </location>
</feature>
<keyword evidence="4" id="KW-0804">Transcription</keyword>
<dbReference type="Proteomes" id="UP000051442">
    <property type="component" value="Unassembled WGS sequence"/>
</dbReference>
<evidence type="ECO:0000313" key="7">
    <source>
        <dbReference type="Proteomes" id="UP000051442"/>
    </source>
</evidence>
<evidence type="ECO:0000313" key="6">
    <source>
        <dbReference type="EMBL" id="KRN18542.1"/>
    </source>
</evidence>
<dbReference type="Pfam" id="PF04397">
    <property type="entry name" value="LytTR"/>
    <property type="match status" value="1"/>
</dbReference>
<organism evidence="6 7">
    <name type="scientific">Secundilactobacillus similis DSM 23365 = JCM 2765</name>
    <dbReference type="NCBI Taxonomy" id="1423804"/>
    <lineage>
        <taxon>Bacteria</taxon>
        <taxon>Bacillati</taxon>
        <taxon>Bacillota</taxon>
        <taxon>Bacilli</taxon>
        <taxon>Lactobacillales</taxon>
        <taxon>Lactobacillaceae</taxon>
        <taxon>Secundilactobacillus</taxon>
    </lineage>
</organism>
<dbReference type="AlphaFoldDB" id="A0A0R2EQF8"/>
<comment type="caution">
    <text evidence="6">The sequence shown here is derived from an EMBL/GenBank/DDBJ whole genome shotgun (WGS) entry which is preliminary data.</text>
</comment>
<reference evidence="6 7" key="1">
    <citation type="journal article" date="2015" name="Genome Announc.">
        <title>Expanding the biotechnology potential of lactobacilli through comparative genomics of 213 strains and associated genera.</title>
        <authorList>
            <person name="Sun Z."/>
            <person name="Harris H.M."/>
            <person name="McCann A."/>
            <person name="Guo C."/>
            <person name="Argimon S."/>
            <person name="Zhang W."/>
            <person name="Yang X."/>
            <person name="Jeffery I.B."/>
            <person name="Cooney J.C."/>
            <person name="Kagawa T.F."/>
            <person name="Liu W."/>
            <person name="Song Y."/>
            <person name="Salvetti E."/>
            <person name="Wrobel A."/>
            <person name="Rasinkangas P."/>
            <person name="Parkhill J."/>
            <person name="Rea M.C."/>
            <person name="O'Sullivan O."/>
            <person name="Ritari J."/>
            <person name="Douillard F.P."/>
            <person name="Paul Ross R."/>
            <person name="Yang R."/>
            <person name="Briner A.E."/>
            <person name="Felis G.E."/>
            <person name="de Vos W.M."/>
            <person name="Barrangou R."/>
            <person name="Klaenhammer T.R."/>
            <person name="Caufield P.W."/>
            <person name="Cui Y."/>
            <person name="Zhang H."/>
            <person name="O'Toole P.W."/>
        </authorList>
    </citation>
    <scope>NUCLEOTIDE SEQUENCE [LARGE SCALE GENOMIC DNA]</scope>
    <source>
        <strain evidence="6 7">DSM 23365</strain>
    </source>
</reference>
<dbReference type="PATRIC" id="fig|1423804.4.peg.2022"/>